<sequence>MSFFKKALASIGIGGAKVNAIFHQQTVTAGSDVSGVIQIKGGGVAQQIEKIGLMVMTQYETESDDRKVTVNALVQKVDINLRIDLQPGDEREIPFSFCLSPYTPVSIGHTPVWVQTELEVDMAIDPSDTDHLQVQPHPNMAAVMEAIDQLGFRLYKVKNEASRAGRGVPFIQNFEYKPTRHFQRSLDELEVAYLPESGGIDLLLEIDRKARGLSGLLLEAADMDETRIRLSLSQQEIAQGTAYLAERLKQVIEDFS</sequence>
<proteinExistence type="predicted"/>
<gene>
    <name evidence="1" type="ORF">GTO91_14740</name>
</gene>
<name>A0A845L2Y5_9FIRM</name>
<dbReference type="Proteomes" id="UP000463470">
    <property type="component" value="Unassembled WGS sequence"/>
</dbReference>
<dbReference type="InterPro" id="IPR009776">
    <property type="entry name" value="Spore_0_M"/>
</dbReference>
<comment type="caution">
    <text evidence="1">The sequence shown here is derived from an EMBL/GenBank/DDBJ whole genome shotgun (WGS) entry which is preliminary data.</text>
</comment>
<dbReference type="EMBL" id="WXEY01000022">
    <property type="protein sequence ID" value="MZP30972.1"/>
    <property type="molecule type" value="Genomic_DNA"/>
</dbReference>
<organism evidence="1 2">
    <name type="scientific">Heliomicrobium undosum</name>
    <dbReference type="NCBI Taxonomy" id="121734"/>
    <lineage>
        <taxon>Bacteria</taxon>
        <taxon>Bacillati</taxon>
        <taxon>Bacillota</taxon>
        <taxon>Clostridia</taxon>
        <taxon>Eubacteriales</taxon>
        <taxon>Heliobacteriaceae</taxon>
        <taxon>Heliomicrobium</taxon>
    </lineage>
</organism>
<reference evidence="1 2" key="1">
    <citation type="submission" date="2020-01" db="EMBL/GenBank/DDBJ databases">
        <title>Whole-genome sequence of Heliobacterium undosum DSM 13378.</title>
        <authorList>
            <person name="Kyndt J.A."/>
            <person name="Meyer T.E."/>
        </authorList>
    </citation>
    <scope>NUCLEOTIDE SEQUENCE [LARGE SCALE GENOMIC DNA]</scope>
    <source>
        <strain evidence="1 2">DSM 13378</strain>
    </source>
</reference>
<accession>A0A845L2Y5</accession>
<keyword evidence="2" id="KW-1185">Reference proteome</keyword>
<dbReference type="RefSeq" id="WP_161259490.1">
    <property type="nucleotide sequence ID" value="NZ_WXEY01000022.1"/>
</dbReference>
<evidence type="ECO:0000313" key="1">
    <source>
        <dbReference type="EMBL" id="MZP30972.1"/>
    </source>
</evidence>
<dbReference type="AlphaFoldDB" id="A0A845L2Y5"/>
<dbReference type="OrthoDB" id="2351239at2"/>
<dbReference type="PANTHER" id="PTHR40053">
    <property type="entry name" value="SPORULATION-CONTROL PROTEIN SPO0M"/>
    <property type="match status" value="1"/>
</dbReference>
<dbReference type="PANTHER" id="PTHR40053:SF1">
    <property type="entry name" value="SPORULATION-CONTROL PROTEIN SPO0M"/>
    <property type="match status" value="1"/>
</dbReference>
<evidence type="ECO:0000313" key="2">
    <source>
        <dbReference type="Proteomes" id="UP000463470"/>
    </source>
</evidence>
<dbReference type="Pfam" id="PF07070">
    <property type="entry name" value="Spo0M"/>
    <property type="match status" value="1"/>
</dbReference>
<protein>
    <submittedName>
        <fullName evidence="1">Sporulation protein</fullName>
    </submittedName>
</protein>